<dbReference type="Pfam" id="PF05223">
    <property type="entry name" value="MecA_N"/>
    <property type="match status" value="1"/>
</dbReference>
<evidence type="ECO:0000313" key="8">
    <source>
        <dbReference type="EMBL" id="BCJ42592.1"/>
    </source>
</evidence>
<organism evidence="8 9">
    <name type="scientific">Actinoplanes ianthinogenes</name>
    <dbReference type="NCBI Taxonomy" id="122358"/>
    <lineage>
        <taxon>Bacteria</taxon>
        <taxon>Bacillati</taxon>
        <taxon>Actinomycetota</taxon>
        <taxon>Actinomycetes</taxon>
        <taxon>Micromonosporales</taxon>
        <taxon>Micromonosporaceae</taxon>
        <taxon>Actinoplanes</taxon>
    </lineage>
</organism>
<evidence type="ECO:0000259" key="6">
    <source>
        <dbReference type="Pfam" id="PF03717"/>
    </source>
</evidence>
<evidence type="ECO:0000256" key="2">
    <source>
        <dbReference type="ARBA" id="ARBA00007171"/>
    </source>
</evidence>
<keyword evidence="8" id="KW-0132">Cell division</keyword>
<dbReference type="InterPro" id="IPR036138">
    <property type="entry name" value="PBP_dimer_sf"/>
</dbReference>
<evidence type="ECO:0000256" key="1">
    <source>
        <dbReference type="ARBA" id="ARBA00004370"/>
    </source>
</evidence>
<dbReference type="InterPro" id="IPR001460">
    <property type="entry name" value="PCN-bd_Tpept"/>
</dbReference>
<dbReference type="PROSITE" id="PS51257">
    <property type="entry name" value="PROKAR_LIPOPROTEIN"/>
    <property type="match status" value="1"/>
</dbReference>
<keyword evidence="4" id="KW-0732">Signal</keyword>
<dbReference type="SUPFAM" id="SSF56601">
    <property type="entry name" value="beta-lactamase/transpeptidase-like"/>
    <property type="match status" value="1"/>
</dbReference>
<dbReference type="PANTHER" id="PTHR30627:SF24">
    <property type="entry name" value="PENICILLIN-BINDING PROTEIN 4B"/>
    <property type="match status" value="1"/>
</dbReference>
<dbReference type="Gene3D" id="3.40.710.10">
    <property type="entry name" value="DD-peptidase/beta-lactamase superfamily"/>
    <property type="match status" value="1"/>
</dbReference>
<dbReference type="PANTHER" id="PTHR30627">
    <property type="entry name" value="PEPTIDOGLYCAN D,D-TRANSPEPTIDASE"/>
    <property type="match status" value="1"/>
</dbReference>
<feature type="signal peptide" evidence="4">
    <location>
        <begin position="1"/>
        <end position="20"/>
    </location>
</feature>
<comment type="similarity">
    <text evidence="2">Belongs to the transpeptidase family.</text>
</comment>
<feature type="domain" description="Penicillin-binding protein transpeptidase" evidence="5">
    <location>
        <begin position="359"/>
        <end position="630"/>
    </location>
</feature>
<sequence length="635" mass="65629">MRRATAGMTTLLLLTTAGLAGCSGDDDPQDTVVAFLNGWKSGDLSKVGFVTSAGAKIAAADVLTGIQGFYGDLKDQPLAVSVAGDPAVSGDLATTPIDVKWTLPGNVTWDYKSTVRMTKQNSDGWQVIWEPAVLQPELEAGEKFRLRRVAAQRGTIVDANGKALVGPQEVVVIGLYPEKIKDLPSLTKSLTAAFTKIGVDVDLKNLKDRVAKADPEDFIDLVSLRRADYDKIRSSVRPLPGTVFREETRQLAPTRAFARALLGTADAATKDDLEKRPAELAVGDVVGHGGLQEKYDQQLRGAAGVSVVVSAEAADASTEEKPIFTSKPVDGKNVKVTIDTATQNAADQALAKQKQPSSLVALRISDGAVLAVANGPDPGGVNTALTGQVPPGSTYKMVSAYGLLSSGKVTADTVVECPKTRTVDGRTFKNSHDEELGKTPFHVDFAKSCNTAFVGLAPQLGADGLKQASTALGIGGTWNIGVDVFTGKVSDGASATELAAATFGQGSTAVSPIAMAAATAAVAKGAFQPPKLVLDPAPAAAGATGTLDAKAVTALRSMMREVVTGGTGTALKGVPGGEVYGKTGTAEFANGSDETHSWFIGYQGDVAFAVMVQKGGAGSEAAVPIVKDFLTTLAK</sequence>
<name>A0ABM7LTL8_9ACTN</name>
<dbReference type="Pfam" id="PF03717">
    <property type="entry name" value="PBP_dimer"/>
    <property type="match status" value="1"/>
</dbReference>
<dbReference type="RefSeq" id="WP_189328735.1">
    <property type="nucleotide sequence ID" value="NZ_AP023356.1"/>
</dbReference>
<dbReference type="Proteomes" id="UP000676967">
    <property type="component" value="Chromosome"/>
</dbReference>
<dbReference type="InterPro" id="IPR007887">
    <property type="entry name" value="MecA_N"/>
</dbReference>
<dbReference type="Gene3D" id="3.90.1310.10">
    <property type="entry name" value="Penicillin-binding protein 2a (Domain 2)"/>
    <property type="match status" value="1"/>
</dbReference>
<dbReference type="SUPFAM" id="SSF56519">
    <property type="entry name" value="Penicillin binding protein dimerisation domain"/>
    <property type="match status" value="1"/>
</dbReference>
<dbReference type="GO" id="GO:0051301">
    <property type="term" value="P:cell division"/>
    <property type="evidence" value="ECO:0007669"/>
    <property type="project" value="UniProtKB-KW"/>
</dbReference>
<dbReference type="InterPro" id="IPR012338">
    <property type="entry name" value="Beta-lactam/transpept-like"/>
</dbReference>
<keyword evidence="3" id="KW-0472">Membrane</keyword>
<evidence type="ECO:0000259" key="5">
    <source>
        <dbReference type="Pfam" id="PF00905"/>
    </source>
</evidence>
<evidence type="ECO:0000256" key="3">
    <source>
        <dbReference type="ARBA" id="ARBA00023136"/>
    </source>
</evidence>
<accession>A0ABM7LTL8</accession>
<reference evidence="8 9" key="1">
    <citation type="submission" date="2020-08" db="EMBL/GenBank/DDBJ databases">
        <title>Whole genome shotgun sequence of Actinoplanes ianthinogenes NBRC 13996.</title>
        <authorList>
            <person name="Komaki H."/>
            <person name="Tamura T."/>
        </authorList>
    </citation>
    <scope>NUCLEOTIDE SEQUENCE [LARGE SCALE GENOMIC DNA]</scope>
    <source>
        <strain evidence="8 9">NBRC 13996</strain>
    </source>
</reference>
<keyword evidence="8" id="KW-0131">Cell cycle</keyword>
<feature type="domain" description="Penicillin-binding protein dimerisation" evidence="6">
    <location>
        <begin position="149"/>
        <end position="310"/>
    </location>
</feature>
<comment type="subcellular location">
    <subcellularLocation>
        <location evidence="1">Membrane</location>
    </subcellularLocation>
</comment>
<feature type="domain" description="NTF2-like N-terminal transpeptidase" evidence="7">
    <location>
        <begin position="28"/>
        <end position="141"/>
    </location>
</feature>
<protein>
    <submittedName>
        <fullName evidence="8">Cell division protein FtsI</fullName>
    </submittedName>
</protein>
<dbReference type="Pfam" id="PF00905">
    <property type="entry name" value="Transpeptidase"/>
    <property type="match status" value="1"/>
</dbReference>
<keyword evidence="9" id="KW-1185">Reference proteome</keyword>
<dbReference type="EMBL" id="AP023356">
    <property type="protein sequence ID" value="BCJ42592.1"/>
    <property type="molecule type" value="Genomic_DNA"/>
</dbReference>
<gene>
    <name evidence="8" type="ORF">Aiant_32490</name>
</gene>
<evidence type="ECO:0000256" key="4">
    <source>
        <dbReference type="SAM" id="SignalP"/>
    </source>
</evidence>
<dbReference type="InterPro" id="IPR050515">
    <property type="entry name" value="Beta-lactam/transpept"/>
</dbReference>
<proteinExistence type="inferred from homology"/>
<evidence type="ECO:0000259" key="7">
    <source>
        <dbReference type="Pfam" id="PF05223"/>
    </source>
</evidence>
<dbReference type="InterPro" id="IPR005311">
    <property type="entry name" value="PBP_dimer"/>
</dbReference>
<evidence type="ECO:0000313" key="9">
    <source>
        <dbReference type="Proteomes" id="UP000676967"/>
    </source>
</evidence>
<feature type="chain" id="PRO_5045272969" evidence="4">
    <location>
        <begin position="21"/>
        <end position="635"/>
    </location>
</feature>